<gene>
    <name evidence="10" type="ORF">SAMN05216249_1086</name>
</gene>
<feature type="domain" description="ABC transmembrane type-1" evidence="9">
    <location>
        <begin position="105"/>
        <end position="290"/>
    </location>
</feature>
<comment type="subcellular location">
    <subcellularLocation>
        <location evidence="1 8">Cell membrane</location>
        <topology evidence="1 8">Multi-pass membrane protein</topology>
    </subcellularLocation>
</comment>
<feature type="transmembrane region" description="Helical" evidence="8">
    <location>
        <begin position="103"/>
        <end position="131"/>
    </location>
</feature>
<feature type="transmembrane region" description="Helical" evidence="8">
    <location>
        <begin position="41"/>
        <end position="61"/>
    </location>
</feature>
<proteinExistence type="inferred from homology"/>
<evidence type="ECO:0000259" key="9">
    <source>
        <dbReference type="PROSITE" id="PS50928"/>
    </source>
</evidence>
<keyword evidence="3" id="KW-1003">Cell membrane</keyword>
<feature type="transmembrane region" description="Helical" evidence="8">
    <location>
        <begin position="267"/>
        <end position="290"/>
    </location>
</feature>
<keyword evidence="11" id="KW-1185">Reference proteome</keyword>
<keyword evidence="4 8" id="KW-0812">Transmembrane</keyword>
<evidence type="ECO:0000256" key="5">
    <source>
        <dbReference type="ARBA" id="ARBA00022989"/>
    </source>
</evidence>
<dbReference type="Pfam" id="PF00528">
    <property type="entry name" value="BPD_transp_1"/>
    <property type="match status" value="1"/>
</dbReference>
<feature type="transmembrane region" description="Helical" evidence="8">
    <location>
        <begin position="143"/>
        <end position="176"/>
    </location>
</feature>
<comment type="similarity">
    <text evidence="7">Belongs to the binding-protein-dependent transport system permease family. OppBC subfamily.</text>
</comment>
<dbReference type="InterPro" id="IPR050366">
    <property type="entry name" value="BP-dependent_transpt_permease"/>
</dbReference>
<keyword evidence="5 8" id="KW-1133">Transmembrane helix</keyword>
<dbReference type="InterPro" id="IPR035906">
    <property type="entry name" value="MetI-like_sf"/>
</dbReference>
<dbReference type="PANTHER" id="PTHR43386">
    <property type="entry name" value="OLIGOPEPTIDE TRANSPORT SYSTEM PERMEASE PROTEIN APPC"/>
    <property type="match status" value="1"/>
</dbReference>
<evidence type="ECO:0000256" key="6">
    <source>
        <dbReference type="ARBA" id="ARBA00023136"/>
    </source>
</evidence>
<organism evidence="10 11">
    <name type="scientific">Acetitomaculum ruminis DSM 5522</name>
    <dbReference type="NCBI Taxonomy" id="1120918"/>
    <lineage>
        <taxon>Bacteria</taxon>
        <taxon>Bacillati</taxon>
        <taxon>Bacillota</taxon>
        <taxon>Clostridia</taxon>
        <taxon>Lachnospirales</taxon>
        <taxon>Lachnospiraceae</taxon>
        <taxon>Acetitomaculum</taxon>
    </lineage>
</organism>
<dbReference type="Proteomes" id="UP000198838">
    <property type="component" value="Unassembled WGS sequence"/>
</dbReference>
<dbReference type="InterPro" id="IPR000515">
    <property type="entry name" value="MetI-like"/>
</dbReference>
<dbReference type="GO" id="GO:0055085">
    <property type="term" value="P:transmembrane transport"/>
    <property type="evidence" value="ECO:0007669"/>
    <property type="project" value="InterPro"/>
</dbReference>
<accession>A0A1I0XYT0</accession>
<evidence type="ECO:0000256" key="3">
    <source>
        <dbReference type="ARBA" id="ARBA00022475"/>
    </source>
</evidence>
<dbReference type="GO" id="GO:0005886">
    <property type="term" value="C:plasma membrane"/>
    <property type="evidence" value="ECO:0007669"/>
    <property type="project" value="UniProtKB-SubCell"/>
</dbReference>
<dbReference type="OrthoDB" id="9797852at2"/>
<evidence type="ECO:0000256" key="7">
    <source>
        <dbReference type="ARBA" id="ARBA00024202"/>
    </source>
</evidence>
<dbReference type="STRING" id="1120918.SAMN05216249_1086"/>
<evidence type="ECO:0000256" key="4">
    <source>
        <dbReference type="ARBA" id="ARBA00022692"/>
    </source>
</evidence>
<sequence length="306" mass="33205">MDLSNENTEELLISSSDIKKKKREISIRIQKVKKSHIKLRLVFFASLAVLLIVMTVFAAQICPHDPYKQDLSVALNAPSASHLMGTDTYGRDMLSRVIIGARASILSTFALVAIITVFGTAVGVLCGYIGGKFDGIVMRISDFFLAFPGLVFALAVAALLGGGIWNAVIALAVISWPKYSRVARSQTLSIRNSEFINASIMAGDNALQIIVRHILPNILGPILVTSVLDIGTMMMELAGLSFLGLGAQPPVAEWGSMMSTGRSMLQTYPWIVLSPGFAIFISVVVFNLLGDTVRDYLDPRRQSKTI</sequence>
<evidence type="ECO:0000256" key="8">
    <source>
        <dbReference type="RuleBase" id="RU363032"/>
    </source>
</evidence>
<dbReference type="EMBL" id="FOJY01000008">
    <property type="protein sequence ID" value="SFB05586.1"/>
    <property type="molecule type" value="Genomic_DNA"/>
</dbReference>
<dbReference type="CDD" id="cd06261">
    <property type="entry name" value="TM_PBP2"/>
    <property type="match status" value="1"/>
</dbReference>
<dbReference type="InterPro" id="IPR053385">
    <property type="entry name" value="ABC_transport_permease"/>
</dbReference>
<evidence type="ECO:0000313" key="11">
    <source>
        <dbReference type="Proteomes" id="UP000198838"/>
    </source>
</evidence>
<dbReference type="AlphaFoldDB" id="A0A1I0XYT0"/>
<dbReference type="SUPFAM" id="SSF161098">
    <property type="entry name" value="MetI-like"/>
    <property type="match status" value="1"/>
</dbReference>
<name>A0A1I0XYT0_9FIRM</name>
<keyword evidence="2 8" id="KW-0813">Transport</keyword>
<dbReference type="RefSeq" id="WP_092871939.1">
    <property type="nucleotide sequence ID" value="NZ_FOJY01000008.1"/>
</dbReference>
<dbReference type="PROSITE" id="PS50928">
    <property type="entry name" value="ABC_TM1"/>
    <property type="match status" value="1"/>
</dbReference>
<dbReference type="NCBIfam" id="NF045474">
    <property type="entry name" value="Opp2C"/>
    <property type="match status" value="1"/>
</dbReference>
<protein>
    <submittedName>
        <fullName evidence="10">Peptide/nickel transport system permease protein</fullName>
    </submittedName>
</protein>
<dbReference type="PANTHER" id="PTHR43386:SF1">
    <property type="entry name" value="D,D-DIPEPTIDE TRANSPORT SYSTEM PERMEASE PROTEIN DDPC-RELATED"/>
    <property type="match status" value="1"/>
</dbReference>
<evidence type="ECO:0000256" key="2">
    <source>
        <dbReference type="ARBA" id="ARBA00022448"/>
    </source>
</evidence>
<keyword evidence="6 8" id="KW-0472">Membrane</keyword>
<dbReference type="Gene3D" id="1.10.3720.10">
    <property type="entry name" value="MetI-like"/>
    <property type="match status" value="1"/>
</dbReference>
<reference evidence="10 11" key="1">
    <citation type="submission" date="2016-10" db="EMBL/GenBank/DDBJ databases">
        <authorList>
            <person name="de Groot N.N."/>
        </authorList>
    </citation>
    <scope>NUCLEOTIDE SEQUENCE [LARGE SCALE GENOMIC DNA]</scope>
    <source>
        <strain evidence="10 11">DSM 5522</strain>
    </source>
</reference>
<evidence type="ECO:0000313" key="10">
    <source>
        <dbReference type="EMBL" id="SFB05586.1"/>
    </source>
</evidence>
<evidence type="ECO:0000256" key="1">
    <source>
        <dbReference type="ARBA" id="ARBA00004651"/>
    </source>
</evidence>